<feature type="repeat" description="RCC1" evidence="2">
    <location>
        <begin position="247"/>
        <end position="298"/>
    </location>
</feature>
<dbReference type="PROSITE" id="PS50012">
    <property type="entry name" value="RCC1_3"/>
    <property type="match status" value="3"/>
</dbReference>
<protein>
    <submittedName>
        <fullName evidence="3">Uncharacterized protein</fullName>
    </submittedName>
</protein>
<reference evidence="3 4" key="1">
    <citation type="journal article" date="2024" name="Nat. Commun.">
        <title>Phylogenomics reveals the evolutionary origins of lichenization in chlorophyte algae.</title>
        <authorList>
            <person name="Puginier C."/>
            <person name="Libourel C."/>
            <person name="Otte J."/>
            <person name="Skaloud P."/>
            <person name="Haon M."/>
            <person name="Grisel S."/>
            <person name="Petersen M."/>
            <person name="Berrin J.G."/>
            <person name="Delaux P.M."/>
            <person name="Dal Grande F."/>
            <person name="Keller J."/>
        </authorList>
    </citation>
    <scope>NUCLEOTIDE SEQUENCE [LARGE SCALE GENOMIC DNA]</scope>
    <source>
        <strain evidence="3 4">SAG 2145</strain>
    </source>
</reference>
<dbReference type="PANTHER" id="PTHR22870:SF466">
    <property type="entry name" value="ANKYRIN REPEAT-CONTAINING PROTEIN"/>
    <property type="match status" value="1"/>
</dbReference>
<feature type="repeat" description="RCC1" evidence="2">
    <location>
        <begin position="353"/>
        <end position="405"/>
    </location>
</feature>
<evidence type="ECO:0000256" key="2">
    <source>
        <dbReference type="PROSITE-ProRule" id="PRU00235"/>
    </source>
</evidence>
<keyword evidence="1" id="KW-0677">Repeat</keyword>
<accession>A0AAW1S1M4</accession>
<dbReference type="PROSITE" id="PS00626">
    <property type="entry name" value="RCC1_2"/>
    <property type="match status" value="1"/>
</dbReference>
<dbReference type="InterPro" id="IPR000408">
    <property type="entry name" value="Reg_chr_condens"/>
</dbReference>
<dbReference type="SUPFAM" id="SSF50985">
    <property type="entry name" value="RCC1/BLIP-II"/>
    <property type="match status" value="1"/>
</dbReference>
<dbReference type="EMBL" id="JALJOS010000004">
    <property type="protein sequence ID" value="KAK9839959.1"/>
    <property type="molecule type" value="Genomic_DNA"/>
</dbReference>
<dbReference type="Pfam" id="PF13540">
    <property type="entry name" value="RCC1_2"/>
    <property type="match status" value="1"/>
</dbReference>
<comment type="caution">
    <text evidence="3">The sequence shown here is derived from an EMBL/GenBank/DDBJ whole genome shotgun (WGS) entry which is preliminary data.</text>
</comment>
<dbReference type="Proteomes" id="UP001438707">
    <property type="component" value="Unassembled WGS sequence"/>
</dbReference>
<organism evidence="3 4">
    <name type="scientific">Apatococcus lobatus</name>
    <dbReference type="NCBI Taxonomy" id="904363"/>
    <lineage>
        <taxon>Eukaryota</taxon>
        <taxon>Viridiplantae</taxon>
        <taxon>Chlorophyta</taxon>
        <taxon>core chlorophytes</taxon>
        <taxon>Trebouxiophyceae</taxon>
        <taxon>Chlorellales</taxon>
        <taxon>Chlorellaceae</taxon>
        <taxon>Apatococcus</taxon>
    </lineage>
</organism>
<gene>
    <name evidence="3" type="ORF">WJX74_001121</name>
</gene>
<evidence type="ECO:0000313" key="4">
    <source>
        <dbReference type="Proteomes" id="UP001438707"/>
    </source>
</evidence>
<dbReference type="AlphaFoldDB" id="A0AAW1S1M4"/>
<dbReference type="Pfam" id="PF00415">
    <property type="entry name" value="RCC1"/>
    <property type="match status" value="2"/>
</dbReference>
<dbReference type="InterPro" id="IPR051210">
    <property type="entry name" value="Ub_ligase/GEF_domain"/>
</dbReference>
<evidence type="ECO:0000256" key="1">
    <source>
        <dbReference type="ARBA" id="ARBA00022737"/>
    </source>
</evidence>
<dbReference type="PANTHER" id="PTHR22870">
    <property type="entry name" value="REGULATOR OF CHROMOSOME CONDENSATION"/>
    <property type="match status" value="1"/>
</dbReference>
<dbReference type="InterPro" id="IPR009091">
    <property type="entry name" value="RCC1/BLIP-II"/>
</dbReference>
<feature type="repeat" description="RCC1" evidence="2">
    <location>
        <begin position="299"/>
        <end position="352"/>
    </location>
</feature>
<dbReference type="Gene3D" id="2.130.10.30">
    <property type="entry name" value="Regulator of chromosome condensation 1/beta-lactamase-inhibitor protein II"/>
    <property type="match status" value="1"/>
</dbReference>
<keyword evidence="4" id="KW-1185">Reference proteome</keyword>
<sequence>MPVLFCGQPTPRGVACADGWEVVPENDQDAACLATGSQTEILLQQTTGFLFTWGLAHPNPQLLPLPFPDIKGSMAATSNELVVAGGSGVSCCPLSSLLDAYVTPGQGVCDAPPEPPSGPWSSIGFPSGVNIVRLAAALHWMPWGGSGRGAPTAMASSALEPLLHRSHSPNTTASHQPGPAWCHWPALPNTLTIISRPKEHQAAMRAVRVGELGHLSPPQQQQKMPAHLACADIACGARHSAATTRDGRLFLWGSSLHGQCGIPGTASVWTPHEMQEAHPLQPCAVAAGLAHTCLLTAAGDAYAFGWNGQGQLGTGGTQDAHLPQLLEASSTAETAVKQVACGARHTVVLDDTGQAFSCGWNKFGQLGRRSDLIAPSLEAMTLPAELGPIGKVACGWWSSMVMTEA</sequence>
<evidence type="ECO:0000313" key="3">
    <source>
        <dbReference type="EMBL" id="KAK9839959.1"/>
    </source>
</evidence>
<name>A0AAW1S1M4_9CHLO</name>
<proteinExistence type="predicted"/>